<organism evidence="1 2">
    <name type="scientific">Vermiconidia calcicola</name>
    <dbReference type="NCBI Taxonomy" id="1690605"/>
    <lineage>
        <taxon>Eukaryota</taxon>
        <taxon>Fungi</taxon>
        <taxon>Dikarya</taxon>
        <taxon>Ascomycota</taxon>
        <taxon>Pezizomycotina</taxon>
        <taxon>Dothideomycetes</taxon>
        <taxon>Dothideomycetidae</taxon>
        <taxon>Mycosphaerellales</taxon>
        <taxon>Extremaceae</taxon>
        <taxon>Vermiconidia</taxon>
    </lineage>
</organism>
<dbReference type="EMBL" id="JAUTXU010000145">
    <property type="protein sequence ID" value="KAK3703915.1"/>
    <property type="molecule type" value="Genomic_DNA"/>
</dbReference>
<proteinExistence type="predicted"/>
<keyword evidence="1" id="KW-0012">Acyltransferase</keyword>
<gene>
    <name evidence="1" type="primary">LAG1_1</name>
    <name evidence="1" type="ORF">LTR37_014133</name>
</gene>
<reference evidence="1" key="1">
    <citation type="submission" date="2023-07" db="EMBL/GenBank/DDBJ databases">
        <title>Black Yeasts Isolated from many extreme environments.</title>
        <authorList>
            <person name="Coleine C."/>
            <person name="Stajich J.E."/>
            <person name="Selbmann L."/>
        </authorList>
    </citation>
    <scope>NUCLEOTIDE SEQUENCE</scope>
    <source>
        <strain evidence="1">CCFEE 5714</strain>
    </source>
</reference>
<protein>
    <submittedName>
        <fullName evidence="1">Sphingosine N-acyltransferase lag1</fullName>
        <ecNumber evidence="1">2.3.1.24</ecNumber>
    </submittedName>
</protein>
<name>A0ACC3MUF0_9PEZI</name>
<comment type="caution">
    <text evidence="1">The sequence shown here is derived from an EMBL/GenBank/DDBJ whole genome shotgun (WGS) entry which is preliminary data.</text>
</comment>
<keyword evidence="1" id="KW-0808">Transferase</keyword>
<dbReference type="EC" id="2.3.1.24" evidence="1"/>
<dbReference type="Proteomes" id="UP001281147">
    <property type="component" value="Unassembled WGS sequence"/>
</dbReference>
<sequence length="499" mass="57308">MASDTAHMNGARSTRRRRKSSTLGADPRGDTGVNSIATSHMKQSTPPRTPDSAQQHQHTKERGRKRRKAKRLLSRWKRLCFKHTWLIPLILTVTILSAYFVSPGEHNPLHSAIYLSYADPPLYERTDTLPAFIGNVTQYGKGGKDFAFVAFYMIVLSFTREFLMQRVIRPIAIRYGIRGRGKQARFMEQFYTAIYFAVFGPLGMYVMYRTPVWYFNTEGMYAGFPHRAHEALFKAYYLLQASYWAQQGLVLMLQLEKPRKDFRELVLHHIITLALIGLSYRFHFAYMGVAVYITHDISDFFLATSKLLNYIDSPITPPYLVLFMSIWAYTRHFLNLRILYSLFPYTIQIPPVPYLTTTPTLTLPGANKFATIGPYELDWHMQQYKCWISQVISFVLLAALQAVNMFWFFLILRILYRFVKKIGLSDVRSDDEDDEEDAVNVEGAVAVDEPVQVKSNGQAKGPQLVLNEAPLSSEKEERDVKTSGAEGGEGMQPVSRRKR</sequence>
<evidence type="ECO:0000313" key="1">
    <source>
        <dbReference type="EMBL" id="KAK3703915.1"/>
    </source>
</evidence>
<evidence type="ECO:0000313" key="2">
    <source>
        <dbReference type="Proteomes" id="UP001281147"/>
    </source>
</evidence>
<keyword evidence="2" id="KW-1185">Reference proteome</keyword>
<accession>A0ACC3MUF0</accession>